<evidence type="ECO:0000256" key="4">
    <source>
        <dbReference type="ARBA" id="ARBA00022692"/>
    </source>
</evidence>
<dbReference type="PANTHER" id="PTHR21254">
    <property type="entry name" value="C2 DOMAIN-CONTAINING PROTEIN 3"/>
    <property type="match status" value="1"/>
</dbReference>
<evidence type="ECO:0000256" key="9">
    <source>
        <dbReference type="ARBA" id="ARBA00023157"/>
    </source>
</evidence>
<evidence type="ECO:0000256" key="6">
    <source>
        <dbReference type="ARBA" id="ARBA00022968"/>
    </source>
</evidence>
<feature type="compositionally biased region" description="Polar residues" evidence="10">
    <location>
        <begin position="2623"/>
        <end position="2638"/>
    </location>
</feature>
<feature type="compositionally biased region" description="Polar residues" evidence="10">
    <location>
        <begin position="2422"/>
        <end position="2461"/>
    </location>
</feature>
<dbReference type="GO" id="GO:0071539">
    <property type="term" value="P:protein localization to centrosome"/>
    <property type="evidence" value="ECO:0007669"/>
    <property type="project" value="TreeGrafter"/>
</dbReference>
<evidence type="ECO:0000256" key="8">
    <source>
        <dbReference type="ARBA" id="ARBA00023136"/>
    </source>
</evidence>
<dbReference type="SMART" id="SM00223">
    <property type="entry name" value="APPLE"/>
    <property type="match status" value="1"/>
</dbReference>
<feature type="compositionally biased region" description="Low complexity" evidence="10">
    <location>
        <begin position="2478"/>
        <end position="2490"/>
    </location>
</feature>
<dbReference type="GO" id="GO:0006508">
    <property type="term" value="P:proteolysis"/>
    <property type="evidence" value="ECO:0007669"/>
    <property type="project" value="InterPro"/>
</dbReference>
<keyword evidence="6" id="KW-0735">Signal-anchor</keyword>
<evidence type="ECO:0000256" key="7">
    <source>
        <dbReference type="ARBA" id="ARBA00022989"/>
    </source>
</evidence>
<feature type="region of interest" description="Disordered" evidence="10">
    <location>
        <begin position="2185"/>
        <end position="2495"/>
    </location>
</feature>
<organism evidence="13 14">
    <name type="scientific">Clydaea vesicula</name>
    <dbReference type="NCBI Taxonomy" id="447962"/>
    <lineage>
        <taxon>Eukaryota</taxon>
        <taxon>Fungi</taxon>
        <taxon>Fungi incertae sedis</taxon>
        <taxon>Chytridiomycota</taxon>
        <taxon>Chytridiomycota incertae sedis</taxon>
        <taxon>Chytridiomycetes</taxon>
        <taxon>Lobulomycetales</taxon>
        <taxon>Lobulomycetaceae</taxon>
        <taxon>Clydaea</taxon>
    </lineage>
</organism>
<dbReference type="InterPro" id="IPR000177">
    <property type="entry name" value="Apple"/>
</dbReference>
<feature type="domain" description="Apple" evidence="12">
    <location>
        <begin position="395"/>
        <end position="459"/>
    </location>
</feature>
<dbReference type="EMBL" id="JADGJW010000159">
    <property type="protein sequence ID" value="KAJ3222790.1"/>
    <property type="molecule type" value="Genomic_DNA"/>
</dbReference>
<feature type="compositionally biased region" description="Low complexity" evidence="10">
    <location>
        <begin position="667"/>
        <end position="689"/>
    </location>
</feature>
<feature type="region of interest" description="Disordered" evidence="10">
    <location>
        <begin position="2138"/>
        <end position="2172"/>
    </location>
</feature>
<keyword evidence="9" id="KW-1015">Disulfide bond</keyword>
<proteinExistence type="predicted"/>
<feature type="region of interest" description="Disordered" evidence="10">
    <location>
        <begin position="2092"/>
        <end position="2124"/>
    </location>
</feature>
<keyword evidence="2" id="KW-0328">Glycosyltransferase</keyword>
<feature type="transmembrane region" description="Helical" evidence="11">
    <location>
        <begin position="21"/>
        <end position="40"/>
    </location>
</feature>
<keyword evidence="5" id="KW-0677">Repeat</keyword>
<dbReference type="GO" id="GO:0016020">
    <property type="term" value="C:membrane"/>
    <property type="evidence" value="ECO:0007669"/>
    <property type="project" value="UniProtKB-SubCell"/>
</dbReference>
<evidence type="ECO:0000259" key="12">
    <source>
        <dbReference type="SMART" id="SM00223"/>
    </source>
</evidence>
<dbReference type="SUPFAM" id="SSF49562">
    <property type="entry name" value="C2 domain (Calcium/lipid-binding domain, CaLB)"/>
    <property type="match status" value="1"/>
</dbReference>
<dbReference type="GO" id="GO:0005814">
    <property type="term" value="C:centriole"/>
    <property type="evidence" value="ECO:0007669"/>
    <property type="project" value="TreeGrafter"/>
</dbReference>
<evidence type="ECO:0000256" key="2">
    <source>
        <dbReference type="ARBA" id="ARBA00022676"/>
    </source>
</evidence>
<keyword evidence="8 11" id="KW-0472">Membrane</keyword>
<feature type="compositionally biased region" description="Polar residues" evidence="10">
    <location>
        <begin position="2206"/>
        <end position="2253"/>
    </location>
</feature>
<dbReference type="Pfam" id="PF02434">
    <property type="entry name" value="Fringe"/>
    <property type="match status" value="1"/>
</dbReference>
<dbReference type="GO" id="GO:0016757">
    <property type="term" value="F:glycosyltransferase activity"/>
    <property type="evidence" value="ECO:0007669"/>
    <property type="project" value="UniProtKB-KW"/>
</dbReference>
<dbReference type="InterPro" id="IPR003378">
    <property type="entry name" value="Fringe-like_glycosylTrfase"/>
</dbReference>
<evidence type="ECO:0000313" key="14">
    <source>
        <dbReference type="Proteomes" id="UP001211065"/>
    </source>
</evidence>
<dbReference type="SUPFAM" id="SSF57414">
    <property type="entry name" value="Hairpin loop containing domain-like"/>
    <property type="match status" value="1"/>
</dbReference>
<sequence length="2767" mass="315467">MNFLSYFTSSKATVNSIFSRKIKVFLLINFCLFILFITFYNNNTKLKVNNSKNQNKNNIPLKNKLHYKPLKNVTKKVLNSHNTGSEKKKKLQLKKQKISNDKISKTLKKYDQFAVSIKTGRGSALNRLPIQLVTFLQDVDINKVLFIGESPNITVGNVHVEDVCTTLYDNFTEQPKDWKVSMELLQKEVKENKIPKPGEKTEGWKMDAHKNLPGFVKLYNKFPDAKWYVMLDDDTYMFFGNLELLVEKYNPNDEHYIGAGTLFNGCDGVTKFGDGPEFAHGGSGIVISQGAMKKMIKNVNTCILRYRDCWAGDGILLKSLPGFNNITPDKFSFPKNACERPLTFHHLLVKHFQKLHLISRNKLKAVKPDSNVYFSTPNYADIYEAYNSYDESNLYEKDFDRKGSDYKDVNCSNAETCQKICSHEAKCVAWTFLDNQCWLKDAIPEGETVTGHISGVEGASEFEFVLSIPTVKLKGKPTVTFKFWGSQEEFTFTPNTLASSIKTSEFIQKIDFGVLENDNEVYCTFPISSSLKLFKNYLKDMKMFYFSIFNYGKFVGQSEFYNISKLIQENSVLTILPIYSGKNNVTEIGELILFLAIKEKKSKGKENWESQSHKPYNLSVNNSLSDIVSPIPDPTPSSPPQKKTNEFSTSPLQEIVGNSSFSNSPLNFSTSRLNSSNSPSPAPRASSTFESLTPEKLNHQRKNFNKPEVFSEYPQMEDMLPNYKPKIDNNFNSEVKGEDSSKRFLWDQIENRMKKLDNDINISLRNENLDYETLQSVMPSLSDDLLAILDDDANPVELRDAAKAAASYLEDSNSEDNESDLEYHDLVDDDLALNMSNWEPKKRNPNVMTNKGEIEDALSDDSNLEHLELESSGFNQYDIEKNIGSPKFAPKKKKEKIFQESNNLDFTNDIHSVIIKMDRVQVPVTILENYDIGVPNVDAKYNSKYVTRSNWTEIQCEVHYFIPNGDSDQHSGNVVSEGIPKFESKDDNKFLVIKFTNHRSIISGKNALCWKADDKLDFKIIFKTKKRYNVKKTINSNKIFTSTGSISCSEIVDSVKNNKYTGHIPIWTKSSFVGDLTFKLEFVKLEDMTKNVNKEVIENKRTRIYGSKKFNNQPEDTTSDNNRAVHSQIHQLRSHNNENPDFVPVVEKLGLQKPNTALPNNVSDAAKTTSTPSKLSLNHTPLYVQLNVGKARAFSLLNENVPTLLYLSVRLFFSSVIESPTVLYSRSSTSVEEADFQFSYSVPISVDEEFIKQWGKSSVVVEVWVIESNSVLDEKFSKSTFLKSKELQVDGGRRLLGLLRLPVGFLISAAIYQNSEKNDRQILVPAAGPMPYILANREYTVLDPFAGGGARAFVSVEMKLGTLDQIKYVEPTEIEQKSLRSKSPEKKMTTPVFTPTKLRYSPTKVKSKETKLVDKDTGMETNECDIQVTIFKMCGLVYLLERYFIENNKQFNFDDENFVIQSYITLDIFPDLSIDGQGDDFFLSKDCENDLTLVKTDVAEGSLPEFDHCEVLTLEGIDSNLLNWIRNGGRAKGKLFCSFQKKDDNFQFEEVGRFTFVLRDIIDRPLGINNLWVPILSPFDSDEVEIHSAVNLSVKILSGFDFGEIIDAASVKLSKTYNPFYLNVNITGLDARLETKDMNDYVFFFKFLYPVYTPEGLHIETKISSEYNVTCYSTKSDGVLEMTVNFKGAFHFDGNPATYQWFRDNNFTIQLWRMEKDFEKKKLYLGSAFIDVWRLLDKFKRSFRKIYSKKNSATNEKSCSMEKDQFLLINENSPDLNTCYLKAKISILEKNSNSDAVLNEKFNNQIGESSFTKMARTPSPTKSNFVSCSTVDDITADLNIKLLIGVEEFKLHSKVQRNINLRGNDTFFVAFEWSKASNFLSKTYKTAEVKLDGKFTEIFEIKLDNFNVDQLNTTINFKLFKKNSKGEVKELGHCNVNLSDLYFLELIYGWYNLVDVDTLSIGEILISVKPDDSGLLLLKSTDFDVLKNGGDSKKSYQKENSEFHSDSVKSNLRADLENLQNFNKKAKESLNLSQKLKSNEESREEQFVVVEFNDSFNEKMDKTLNEVIKVLKVNDANNKKYEKILKNIEEHATQTEKMDRNNYHKNKHSRSFTDNSAVNQRKEDEILTIYSTKDGENEKLTKRKFSQSPDKERSMSINEDYSTPLNKMDSTQLDKDLTESKEFTLPNKNYHFASSPSHRSTSPHRNNATYANDNSHNSLNKVNNFSPNKYNPTSPTRNQSGSPINTINKNHSTSPDREKSASPKRNHPFSPHRENSTSPNRNHAASPRRDGSTSPDRNHPNLSNRAYSASPNRNHAASPRRDGSISPDTNHPTLSNRAYSTSPERNHPTVTNRAYSTSSDRNQPTVSDRAYSTSPDRNYPTIDKRNKSSSPANRNQQSSPSRNSNSPKKYDVFTDKLRPVSPSRTETVAPSTEQARYNRSSSPDTIKSTKFKNTQPSTSFSEESKPLNFSHKPPSSPSQPRASASNSNRNLKVIPKKNFKSEVSLSRVKSPEKYFSATTNYDTTAKSYILPAESLNFSNEQGRDGKNEENFKEKDIFNIYLSNNHDPKKYLIERRSKSLDRIGSRTNFFTSYEKQSNNFSKSIVRIGRSRSTSPHAITKPSVHINSVGQSDSQNTNTTQFSLKNSQNEAFAAKSTKFCECFKFQEKIPTSQHNPMEDNSQFLDNKPNTEENSSLSSSSEEREVLDFQWLEKKRNERKRLIGSWKDVGSFGKKKTTTIEQKTLKEQKKFVFDTSNKSEIDRILKIYNS</sequence>
<protein>
    <recommendedName>
        <fullName evidence="12">Apple domain-containing protein</fullName>
    </recommendedName>
</protein>
<feature type="compositionally biased region" description="Basic and acidic residues" evidence="10">
    <location>
        <begin position="2287"/>
        <end position="2299"/>
    </location>
</feature>
<feature type="compositionally biased region" description="Low complexity" evidence="10">
    <location>
        <begin position="2393"/>
        <end position="2407"/>
    </location>
</feature>
<name>A0AAD5U330_9FUNG</name>
<dbReference type="Gene3D" id="3.90.550.50">
    <property type="match status" value="1"/>
</dbReference>
<dbReference type="InterPro" id="IPR035892">
    <property type="entry name" value="C2_domain_sf"/>
</dbReference>
<feature type="compositionally biased region" description="Polar residues" evidence="10">
    <location>
        <begin position="2669"/>
        <end position="2682"/>
    </location>
</feature>
<dbReference type="GO" id="GO:0005576">
    <property type="term" value="C:extracellular region"/>
    <property type="evidence" value="ECO:0007669"/>
    <property type="project" value="InterPro"/>
</dbReference>
<dbReference type="Pfam" id="PF14295">
    <property type="entry name" value="PAN_4"/>
    <property type="match status" value="1"/>
</dbReference>
<evidence type="ECO:0000313" key="13">
    <source>
        <dbReference type="EMBL" id="KAJ3222790.1"/>
    </source>
</evidence>
<keyword evidence="7 11" id="KW-1133">Transmembrane helix</keyword>
<feature type="region of interest" description="Disordered" evidence="10">
    <location>
        <begin position="2610"/>
        <end position="2638"/>
    </location>
</feature>
<keyword evidence="3" id="KW-0808">Transferase</keyword>
<evidence type="ECO:0000256" key="10">
    <source>
        <dbReference type="SAM" id="MobiDB-lite"/>
    </source>
</evidence>
<dbReference type="Proteomes" id="UP001211065">
    <property type="component" value="Unassembled WGS sequence"/>
</dbReference>
<evidence type="ECO:0000256" key="1">
    <source>
        <dbReference type="ARBA" id="ARBA00004606"/>
    </source>
</evidence>
<keyword evidence="4 11" id="KW-0812">Transmembrane</keyword>
<feature type="compositionally biased region" description="Polar residues" evidence="10">
    <location>
        <begin position="2155"/>
        <end position="2171"/>
    </location>
</feature>
<dbReference type="InterPro" id="IPR003609">
    <property type="entry name" value="Pan_app"/>
</dbReference>
<feature type="region of interest" description="Disordered" evidence="10">
    <location>
        <begin position="2669"/>
        <end position="2698"/>
    </location>
</feature>
<dbReference type="Pfam" id="PF25339">
    <property type="entry name" value="C2_C2CD3_N"/>
    <property type="match status" value="1"/>
</dbReference>
<accession>A0AAD5U330</accession>
<comment type="subcellular location">
    <subcellularLocation>
        <location evidence="1">Membrane</location>
        <topology evidence="1">Single-pass type II membrane protein</topology>
    </subcellularLocation>
</comment>
<feature type="compositionally biased region" description="Basic and acidic residues" evidence="10">
    <location>
        <begin position="2408"/>
        <end position="2418"/>
    </location>
</feature>
<dbReference type="CDD" id="cd01100">
    <property type="entry name" value="APPLE_Factor_XI_like"/>
    <property type="match status" value="1"/>
</dbReference>
<keyword evidence="14" id="KW-1185">Reference proteome</keyword>
<feature type="region of interest" description="Disordered" evidence="10">
    <location>
        <begin position="667"/>
        <end position="699"/>
    </location>
</feature>
<evidence type="ECO:0000256" key="3">
    <source>
        <dbReference type="ARBA" id="ARBA00022679"/>
    </source>
</evidence>
<comment type="caution">
    <text evidence="13">The sequence shown here is derived from an EMBL/GenBank/DDBJ whole genome shotgun (WGS) entry which is preliminary data.</text>
</comment>
<feature type="compositionally biased region" description="Polar residues" evidence="10">
    <location>
        <begin position="2326"/>
        <end position="2376"/>
    </location>
</feature>
<evidence type="ECO:0000256" key="11">
    <source>
        <dbReference type="SAM" id="Phobius"/>
    </source>
</evidence>
<evidence type="ECO:0000256" key="5">
    <source>
        <dbReference type="ARBA" id="ARBA00022737"/>
    </source>
</evidence>
<feature type="region of interest" description="Disordered" evidence="10">
    <location>
        <begin position="627"/>
        <end position="646"/>
    </location>
</feature>
<feature type="compositionally biased region" description="Polar residues" evidence="10">
    <location>
        <begin position="2300"/>
        <end position="2315"/>
    </location>
</feature>
<dbReference type="InterPro" id="IPR057537">
    <property type="entry name" value="C2_C2CD3_N"/>
</dbReference>
<gene>
    <name evidence="13" type="ORF">HK099_001895</name>
</gene>
<dbReference type="Gene3D" id="3.50.4.10">
    <property type="entry name" value="Hepatocyte Growth Factor"/>
    <property type="match status" value="1"/>
</dbReference>
<feature type="compositionally biased region" description="Basic and acidic residues" evidence="10">
    <location>
        <begin position="2092"/>
        <end position="2102"/>
    </location>
</feature>
<dbReference type="GO" id="GO:0060271">
    <property type="term" value="P:cilium assembly"/>
    <property type="evidence" value="ECO:0007669"/>
    <property type="project" value="TreeGrafter"/>
</dbReference>
<reference evidence="13" key="1">
    <citation type="submission" date="2020-05" db="EMBL/GenBank/DDBJ databases">
        <title>Phylogenomic resolution of chytrid fungi.</title>
        <authorList>
            <person name="Stajich J.E."/>
            <person name="Amses K."/>
            <person name="Simmons R."/>
            <person name="Seto K."/>
            <person name="Myers J."/>
            <person name="Bonds A."/>
            <person name="Quandt C.A."/>
            <person name="Barry K."/>
            <person name="Liu P."/>
            <person name="Grigoriev I."/>
            <person name="Longcore J.E."/>
            <person name="James T.Y."/>
        </authorList>
    </citation>
    <scope>NUCLEOTIDE SEQUENCE</scope>
    <source>
        <strain evidence="13">JEL0476</strain>
    </source>
</reference>
<feature type="compositionally biased region" description="Low complexity" evidence="10">
    <location>
        <begin position="2194"/>
        <end position="2205"/>
    </location>
</feature>
<dbReference type="PANTHER" id="PTHR21254:SF1">
    <property type="entry name" value="C2 DOMAIN-CONTAINING PROTEIN 3"/>
    <property type="match status" value="1"/>
</dbReference>